<dbReference type="CDD" id="cd05227">
    <property type="entry name" value="AR_SDR_e"/>
    <property type="match status" value="1"/>
</dbReference>
<dbReference type="FunCoup" id="A0A2T3BCZ0">
    <property type="interactions" value="222"/>
</dbReference>
<reference evidence="4 5" key="1">
    <citation type="journal article" date="2018" name="New Phytol.">
        <title>Comparative genomics and transcriptomics depict ericoid mycorrhizal fungi as versatile saprotrophs and plant mutualists.</title>
        <authorList>
            <person name="Martino E."/>
            <person name="Morin E."/>
            <person name="Grelet G.A."/>
            <person name="Kuo A."/>
            <person name="Kohler A."/>
            <person name="Daghino S."/>
            <person name="Barry K.W."/>
            <person name="Cichocki N."/>
            <person name="Clum A."/>
            <person name="Dockter R.B."/>
            <person name="Hainaut M."/>
            <person name="Kuo R.C."/>
            <person name="LaButti K."/>
            <person name="Lindahl B.D."/>
            <person name="Lindquist E.A."/>
            <person name="Lipzen A."/>
            <person name="Khouja H.R."/>
            <person name="Magnuson J."/>
            <person name="Murat C."/>
            <person name="Ohm R.A."/>
            <person name="Singer S.W."/>
            <person name="Spatafora J.W."/>
            <person name="Wang M."/>
            <person name="Veneault-Fourrey C."/>
            <person name="Henrissat B."/>
            <person name="Grigoriev I.V."/>
            <person name="Martin F.M."/>
            <person name="Perotto S."/>
        </authorList>
    </citation>
    <scope>NUCLEOTIDE SEQUENCE [LARGE SCALE GENOMIC DNA]</scope>
    <source>
        <strain evidence="4 5">ATCC 22711</strain>
    </source>
</reference>
<dbReference type="GO" id="GO:0016616">
    <property type="term" value="F:oxidoreductase activity, acting on the CH-OH group of donors, NAD or NADP as acceptor"/>
    <property type="evidence" value="ECO:0007669"/>
    <property type="project" value="TreeGrafter"/>
</dbReference>
<gene>
    <name evidence="4" type="ORF">M430DRAFT_23732</name>
</gene>
<dbReference type="InterPro" id="IPR036291">
    <property type="entry name" value="NAD(P)-bd_dom_sf"/>
</dbReference>
<dbReference type="PANTHER" id="PTHR10366">
    <property type="entry name" value="NAD DEPENDENT EPIMERASE/DEHYDRATASE"/>
    <property type="match status" value="1"/>
</dbReference>
<evidence type="ECO:0000313" key="5">
    <source>
        <dbReference type="Proteomes" id="UP000241818"/>
    </source>
</evidence>
<dbReference type="PANTHER" id="PTHR10366:SF564">
    <property type="entry name" value="STEROL-4-ALPHA-CARBOXYLATE 3-DEHYDROGENASE, DECARBOXYLATING"/>
    <property type="match status" value="1"/>
</dbReference>
<accession>A0A2T3BCZ0</accession>
<dbReference type="Proteomes" id="UP000241818">
    <property type="component" value="Unassembled WGS sequence"/>
</dbReference>
<feature type="domain" description="NAD-dependent epimerase/dehydratase" evidence="3">
    <location>
        <begin position="8"/>
        <end position="262"/>
    </location>
</feature>
<proteinExistence type="inferred from homology"/>
<comment type="similarity">
    <text evidence="2">Belongs to the NAD(P)-dependent epimerase/dehydratase family. Dihydroflavonol-4-reductase subfamily.</text>
</comment>
<dbReference type="SUPFAM" id="SSF51735">
    <property type="entry name" value="NAD(P)-binding Rossmann-fold domains"/>
    <property type="match status" value="1"/>
</dbReference>
<evidence type="ECO:0000256" key="1">
    <source>
        <dbReference type="ARBA" id="ARBA00023002"/>
    </source>
</evidence>
<protein>
    <recommendedName>
        <fullName evidence="3">NAD-dependent epimerase/dehydratase domain-containing protein</fullName>
    </recommendedName>
</protein>
<dbReference type="OrthoDB" id="2735536at2759"/>
<keyword evidence="1" id="KW-0560">Oxidoreductase</keyword>
<sequence>MSGKGKTVLITGGSGFVAAHVLNAFLERGYNVRTTVRSEATAENVKKSHSKYLDQLSFAIVKDVALPGGHDEAVKGVDGVIHTASPFVLSVEDNERDLLQPAVRGTTEVLKSIQKHNPNVKRVVITSSFASILDLNKGLRPGHTYTEKDWNPISYEEAAKKDAPGPVAYCASKKLAEKAAFDYVAEHNPNFNITTICPPMVYGPTAHTVSDLSKLNTSAAEIYHLMDGSQKEVPATSFYLWVDVRDVGEAHVRAYENPASAGQRYLCTAGRYTFQQICNVLRKDFPERRHLTPEGNPNEPLPDTYDVDTTKIRTELGIKFRSLEESIHDMAVEFIQIEKQLGIKH</sequence>
<dbReference type="AlphaFoldDB" id="A0A2T3BCZ0"/>
<evidence type="ECO:0000256" key="2">
    <source>
        <dbReference type="ARBA" id="ARBA00023445"/>
    </source>
</evidence>
<dbReference type="InterPro" id="IPR050425">
    <property type="entry name" value="NAD(P)_dehydrat-like"/>
</dbReference>
<name>A0A2T3BCZ0_AMORE</name>
<dbReference type="RefSeq" id="XP_024724794.1">
    <property type="nucleotide sequence ID" value="XM_024864956.1"/>
</dbReference>
<dbReference type="Pfam" id="PF01370">
    <property type="entry name" value="Epimerase"/>
    <property type="match status" value="1"/>
</dbReference>
<evidence type="ECO:0000313" key="4">
    <source>
        <dbReference type="EMBL" id="PSS27269.1"/>
    </source>
</evidence>
<dbReference type="FunFam" id="3.40.50.720:FF:000191">
    <property type="entry name" value="Methylglyoxal reductase (NADPH-dependent)"/>
    <property type="match status" value="1"/>
</dbReference>
<dbReference type="Gene3D" id="3.40.50.720">
    <property type="entry name" value="NAD(P)-binding Rossmann-like Domain"/>
    <property type="match status" value="1"/>
</dbReference>
<dbReference type="InterPro" id="IPR001509">
    <property type="entry name" value="Epimerase_deHydtase"/>
</dbReference>
<keyword evidence="5" id="KW-1185">Reference proteome</keyword>
<dbReference type="InParanoid" id="A0A2T3BCZ0"/>
<organism evidence="4 5">
    <name type="scientific">Amorphotheca resinae ATCC 22711</name>
    <dbReference type="NCBI Taxonomy" id="857342"/>
    <lineage>
        <taxon>Eukaryota</taxon>
        <taxon>Fungi</taxon>
        <taxon>Dikarya</taxon>
        <taxon>Ascomycota</taxon>
        <taxon>Pezizomycotina</taxon>
        <taxon>Leotiomycetes</taxon>
        <taxon>Helotiales</taxon>
        <taxon>Amorphothecaceae</taxon>
        <taxon>Amorphotheca</taxon>
    </lineage>
</organism>
<dbReference type="GeneID" id="36573037"/>
<dbReference type="STRING" id="857342.A0A2T3BCZ0"/>
<evidence type="ECO:0000259" key="3">
    <source>
        <dbReference type="Pfam" id="PF01370"/>
    </source>
</evidence>
<dbReference type="EMBL" id="KZ679006">
    <property type="protein sequence ID" value="PSS27269.1"/>
    <property type="molecule type" value="Genomic_DNA"/>
</dbReference>